<dbReference type="AlphaFoldDB" id="A0A923HGA2"/>
<evidence type="ECO:0000313" key="3">
    <source>
        <dbReference type="EMBL" id="MBC3863199.1"/>
    </source>
</evidence>
<gene>
    <name evidence="3" type="ORF">H8K32_13905</name>
</gene>
<dbReference type="Pfam" id="PF08808">
    <property type="entry name" value="RES"/>
    <property type="match status" value="1"/>
</dbReference>
<dbReference type="Proteomes" id="UP000634011">
    <property type="component" value="Unassembled WGS sequence"/>
</dbReference>
<comment type="caution">
    <text evidence="3">The sequence shown here is derived from an EMBL/GenBank/DDBJ whole genome shotgun (WGS) entry which is preliminary data.</text>
</comment>
<proteinExistence type="predicted"/>
<sequence length="486" mass="54665">MADIKDDEITIKRICHCCVSEIYLASEINSSGGNAKCSYCGQSAPSISIEELAERIEEPFSDHYKRTADQPESWQERLMADRESDYVWVRDGMPVNDAIQDAVGIDEEPAADVLEILEEKHAPYRDQDNFGEESAFSSDSYYERSLPNFIGLHMGWHEFEQSLKTRARFFSHSAEKLLTRIFGGTDMLKTRDGHPLVVDAGPRTQLNHLYRSRVFQAEDGLKEALCRPATHIGSPPARLARAGRMNAQGISVFYGATRAEVAIAEVRPPVGSQVVVARFDITRQLRLLDLTAANDVYEEGSIFDPSFNERLHRAEFLRSLERLMARPVMPDDEGIDYLPTQAVADFLATTNNPLLDGIIFPSAQVKEGYNVVLFHKSARVAEDTFPKGTEIEASTCHNTEDGWEVDYFVSEAVPQSEASKASDSNEGFLGTFLNDSSPPDPDGDCRKETLRLFLDSVEVHDVKWVSVSTERHSVRRHRYEKQPSKY</sequence>
<feature type="region of interest" description="Disordered" evidence="1">
    <location>
        <begin position="416"/>
        <end position="444"/>
    </location>
</feature>
<dbReference type="InterPro" id="IPR014914">
    <property type="entry name" value="RES_dom"/>
</dbReference>
<feature type="compositionally biased region" description="Polar residues" evidence="1">
    <location>
        <begin position="416"/>
        <end position="425"/>
    </location>
</feature>
<dbReference type="EMBL" id="JACOFV010000013">
    <property type="protein sequence ID" value="MBC3863199.1"/>
    <property type="molecule type" value="Genomic_DNA"/>
</dbReference>
<dbReference type="InterPro" id="IPR041206">
    <property type="entry name" value="HEPN/RES_NTD1"/>
</dbReference>
<protein>
    <submittedName>
        <fullName evidence="3">RES domain-containing protein</fullName>
    </submittedName>
</protein>
<dbReference type="SMART" id="SM00953">
    <property type="entry name" value="RES"/>
    <property type="match status" value="1"/>
</dbReference>
<evidence type="ECO:0000256" key="1">
    <source>
        <dbReference type="SAM" id="MobiDB-lite"/>
    </source>
</evidence>
<evidence type="ECO:0000259" key="2">
    <source>
        <dbReference type="SMART" id="SM00953"/>
    </source>
</evidence>
<evidence type="ECO:0000313" key="4">
    <source>
        <dbReference type="Proteomes" id="UP000634011"/>
    </source>
</evidence>
<accession>A0A923HGA2</accession>
<keyword evidence="4" id="KW-1185">Reference proteome</keyword>
<reference evidence="3" key="1">
    <citation type="submission" date="2020-08" db="EMBL/GenBank/DDBJ databases">
        <title>Novel species isolated from subtropical streams in China.</title>
        <authorList>
            <person name="Lu H."/>
        </authorList>
    </citation>
    <scope>NUCLEOTIDE SEQUENCE</scope>
    <source>
        <strain evidence="3">KACC 12607</strain>
    </source>
</reference>
<dbReference type="Pfam" id="PF18870">
    <property type="entry name" value="HEPN_RES_NTD1"/>
    <property type="match status" value="1"/>
</dbReference>
<feature type="domain" description="RES" evidence="2">
    <location>
        <begin position="228"/>
        <end position="381"/>
    </location>
</feature>
<dbReference type="RefSeq" id="WP_186913151.1">
    <property type="nucleotide sequence ID" value="NZ_JACOFV010000013.1"/>
</dbReference>
<organism evidence="3 4">
    <name type="scientific">Undibacterium jejuense</name>
    <dbReference type="NCBI Taxonomy" id="1344949"/>
    <lineage>
        <taxon>Bacteria</taxon>
        <taxon>Pseudomonadati</taxon>
        <taxon>Pseudomonadota</taxon>
        <taxon>Betaproteobacteria</taxon>
        <taxon>Burkholderiales</taxon>
        <taxon>Oxalobacteraceae</taxon>
        <taxon>Undibacterium</taxon>
    </lineage>
</organism>
<name>A0A923HGA2_9BURK</name>